<keyword evidence="3" id="KW-1185">Reference proteome</keyword>
<dbReference type="InterPro" id="IPR011042">
    <property type="entry name" value="6-blade_b-propeller_TolB-like"/>
</dbReference>
<feature type="domain" description="Glucose/Sorbosone dehydrogenase" evidence="1">
    <location>
        <begin position="55"/>
        <end position="378"/>
    </location>
</feature>
<evidence type="ECO:0000313" key="3">
    <source>
        <dbReference type="Proteomes" id="UP000242664"/>
    </source>
</evidence>
<dbReference type="SUPFAM" id="SSF50952">
    <property type="entry name" value="Soluble quinoprotein glucose dehydrogenase"/>
    <property type="match status" value="1"/>
</dbReference>
<dbReference type="Pfam" id="PF07995">
    <property type="entry name" value="GSDH"/>
    <property type="match status" value="1"/>
</dbReference>
<dbReference type="PANTHER" id="PTHR19328:SF75">
    <property type="entry name" value="ALDOSE SUGAR DEHYDROGENASE YLII"/>
    <property type="match status" value="1"/>
</dbReference>
<sequence length="383" mass="42647">MFAYPAKRPLLVLVFKYLGFILEGTMRTITATLLACLAFSIDAAEYRANEVANGFQIPWGIEFLDKQQMIVNEKNGTVSLLNIASGKQQTLFKVPNVNTSGQAGLLDVALVPNTAPQNPQLFFTYSKRTDKGNTVALATAQLKNNQLVDWKDVFVADAITDTSRHYGSRIAFVDDKVYFSIGDRGERNNGQDTQTHAGTILRLNLDGSVPQDNPFKTSEARPEIWSYGHRNPQGMFYDKATKQLWSIEHGPRGGDEINLIRKGANYGWAKVSQGKEYWGPLDVGEAKSLPNMEDPKLVYIPSIAPSNMVVYRGDKYPELDGKILAGALKLAHINVVSIENGKLTESKRLMENLGERVRDITISPDGYVYFSTDTGKIFRLEEK</sequence>
<reference evidence="3" key="1">
    <citation type="submission" date="2006-10" db="EMBL/GenBank/DDBJ databases">
        <authorList>
            <person name="Heidelberg J."/>
            <person name="Sebastian Y."/>
        </authorList>
    </citation>
    <scope>NUCLEOTIDE SEQUENCE [LARGE SCALE GENOMIC DNA]</scope>
    <source>
        <strain evidence="3">EX25</strain>
    </source>
</reference>
<evidence type="ECO:0000259" key="1">
    <source>
        <dbReference type="Pfam" id="PF07995"/>
    </source>
</evidence>
<dbReference type="Gene3D" id="2.120.10.30">
    <property type="entry name" value="TolB, C-terminal domain"/>
    <property type="match status" value="1"/>
</dbReference>
<dbReference type="InterPro" id="IPR012938">
    <property type="entry name" value="Glc/Sorbosone_DH"/>
</dbReference>
<dbReference type="EMBL" id="DS267818">
    <property type="protein sequence ID" value="EDN57400.1"/>
    <property type="molecule type" value="Genomic_DNA"/>
</dbReference>
<gene>
    <name evidence="2" type="ORF">VEx25_1341</name>
</gene>
<accession>A0ABM9WVN0</accession>
<evidence type="ECO:0000313" key="2">
    <source>
        <dbReference type="EMBL" id="EDN57400.1"/>
    </source>
</evidence>
<dbReference type="PANTHER" id="PTHR19328">
    <property type="entry name" value="HEDGEHOG-INTERACTING PROTEIN"/>
    <property type="match status" value="1"/>
</dbReference>
<organism evidence="2 3">
    <name type="scientific">Vibrio antiquarius (strain Ex25)</name>
    <dbReference type="NCBI Taxonomy" id="150340"/>
    <lineage>
        <taxon>Bacteria</taxon>
        <taxon>Pseudomonadati</taxon>
        <taxon>Pseudomonadota</taxon>
        <taxon>Gammaproteobacteria</taxon>
        <taxon>Vibrionales</taxon>
        <taxon>Vibrionaceae</taxon>
        <taxon>Vibrio</taxon>
        <taxon>Vibrio diabolicus subgroup</taxon>
    </lineage>
</organism>
<dbReference type="Proteomes" id="UP000242664">
    <property type="component" value="Unassembled WGS sequence"/>
</dbReference>
<protein>
    <submittedName>
        <fullName evidence="2">Glucose/sorbosone dehydrogenase</fullName>
    </submittedName>
</protein>
<dbReference type="InterPro" id="IPR011041">
    <property type="entry name" value="Quinoprot_gluc/sorb_DH_b-prop"/>
</dbReference>
<name>A0ABM9WVN0_VIBAE</name>
<proteinExistence type="predicted"/>